<reference evidence="2" key="1">
    <citation type="submission" date="2021-03" db="EMBL/GenBank/DDBJ databases">
        <title>Genomic Encyclopedia of Type Strains, Phase IV (KMG-IV): sequencing the most valuable type-strain genomes for metagenomic binning, comparative biology and taxonomic classification.</title>
        <authorList>
            <person name="Goeker M."/>
        </authorList>
    </citation>
    <scope>NUCLEOTIDE SEQUENCE</scope>
    <source>
        <strain evidence="2">DSM 23564</strain>
    </source>
</reference>
<protein>
    <submittedName>
        <fullName evidence="2">Transposase</fullName>
    </submittedName>
</protein>
<evidence type="ECO:0000313" key="3">
    <source>
        <dbReference type="Proteomes" id="UP000823588"/>
    </source>
</evidence>
<comment type="caution">
    <text evidence="2">The sequence shown here is derived from an EMBL/GenBank/DDBJ whole genome shotgun (WGS) entry which is preliminary data.</text>
</comment>
<feature type="domain" description="Transposase putative helix-turn-helix" evidence="1">
    <location>
        <begin position="1"/>
        <end position="38"/>
    </location>
</feature>
<keyword evidence="3" id="KW-1185">Reference proteome</keyword>
<gene>
    <name evidence="2" type="ORF">J2751_001872</name>
</gene>
<accession>A0A8T4GFA5</accession>
<dbReference type="Pfam" id="PF12323">
    <property type="entry name" value="HTH_OrfB_IS605"/>
    <property type="match status" value="1"/>
</dbReference>
<evidence type="ECO:0000259" key="1">
    <source>
        <dbReference type="Pfam" id="PF12323"/>
    </source>
</evidence>
<sequence length="104" mass="12375">MYYAYRFRLKPTTEQRELLDYHRDTCRQLYNHALREFNKIPESEGTLNQRVRQVRDQLTDLKGWWDELNDLYSTVTQAAVMRIEDSITALGELKDKGYNVGSLN</sequence>
<proteinExistence type="predicted"/>
<evidence type="ECO:0000313" key="2">
    <source>
        <dbReference type="EMBL" id="MBP1922856.1"/>
    </source>
</evidence>
<name>A0A8T4GFA5_9EURY</name>
<dbReference type="InterPro" id="IPR021027">
    <property type="entry name" value="Transposase_put_HTH"/>
</dbReference>
<dbReference type="Proteomes" id="UP000823588">
    <property type="component" value="Unassembled WGS sequence"/>
</dbReference>
<organism evidence="2 3">
    <name type="scientific">Halorubrum alkaliphilum</name>
    <dbReference type="NCBI Taxonomy" id="261290"/>
    <lineage>
        <taxon>Archaea</taxon>
        <taxon>Methanobacteriati</taxon>
        <taxon>Methanobacteriota</taxon>
        <taxon>Stenosarchaea group</taxon>
        <taxon>Halobacteria</taxon>
        <taxon>Halobacteriales</taxon>
        <taxon>Haloferacaceae</taxon>
        <taxon>Halorubrum</taxon>
    </lineage>
</organism>
<dbReference type="EMBL" id="JAGGKQ010000012">
    <property type="protein sequence ID" value="MBP1922856.1"/>
    <property type="molecule type" value="Genomic_DNA"/>
</dbReference>
<dbReference type="AlphaFoldDB" id="A0A8T4GFA5"/>